<dbReference type="InterPro" id="IPR028261">
    <property type="entry name" value="DPD_II"/>
</dbReference>
<dbReference type="Proteomes" id="UP001200313">
    <property type="component" value="Unassembled WGS sequence"/>
</dbReference>
<reference evidence="2 3" key="1">
    <citation type="submission" date="2022-01" db="EMBL/GenBank/DDBJ databases">
        <title>Collection of gut derived symbiotic bacterial strains cultured from healthy donors.</title>
        <authorList>
            <person name="Lin H."/>
            <person name="Kohout C."/>
            <person name="Waligurski E."/>
            <person name="Pamer E.G."/>
        </authorList>
    </citation>
    <scope>NUCLEOTIDE SEQUENCE [LARGE SCALE GENOMIC DNA]</scope>
    <source>
        <strain evidence="2 3">DFI.3.7</strain>
    </source>
</reference>
<evidence type="ECO:0000313" key="2">
    <source>
        <dbReference type="EMBL" id="MCG4528357.1"/>
    </source>
</evidence>
<comment type="caution">
    <text evidence="2">The sequence shown here is derived from an EMBL/GenBank/DDBJ whole genome shotgun (WGS) entry which is preliminary data.</text>
</comment>
<gene>
    <name evidence="2" type="ORF">L0P79_14970</name>
</gene>
<sequence length="139" mass="15152">MAAAHVILKSTSNLPAIHGRVRPQESQCGSKCVWGIKAGPVAIGRLEQYVEEWGMVHAEELRKAEAMPANGKKVAVVGSGPAGLTCAGDLAALGYQVTIYEARHTPVACWYTASRSFVCPRRWYSWGAPRWRPSAWRCG</sequence>
<dbReference type="InterPro" id="IPR009051">
    <property type="entry name" value="Helical_ferredxn"/>
</dbReference>
<evidence type="ECO:0000259" key="1">
    <source>
        <dbReference type="Pfam" id="PF14691"/>
    </source>
</evidence>
<dbReference type="InterPro" id="IPR036188">
    <property type="entry name" value="FAD/NAD-bd_sf"/>
</dbReference>
<dbReference type="EMBL" id="JAKNJB010000032">
    <property type="protein sequence ID" value="MCG4528357.1"/>
    <property type="molecule type" value="Genomic_DNA"/>
</dbReference>
<accession>A0ABS9MC21</accession>
<dbReference type="Gene3D" id="1.10.1060.10">
    <property type="entry name" value="Alpha-helical ferredoxin"/>
    <property type="match status" value="1"/>
</dbReference>
<evidence type="ECO:0000313" key="3">
    <source>
        <dbReference type="Proteomes" id="UP001200313"/>
    </source>
</evidence>
<protein>
    <submittedName>
        <fullName evidence="2">NAD(P)-binding protein</fullName>
    </submittedName>
</protein>
<dbReference type="PRINTS" id="PR00419">
    <property type="entry name" value="ADXRDTASE"/>
</dbReference>
<organism evidence="2 3">
    <name type="scientific">Intestinimonas massiliensis</name>
    <name type="common">ex Afouda et al. 2020</name>
    <dbReference type="NCBI Taxonomy" id="1673721"/>
    <lineage>
        <taxon>Bacteria</taxon>
        <taxon>Bacillati</taxon>
        <taxon>Bacillota</taxon>
        <taxon>Clostridia</taxon>
        <taxon>Eubacteriales</taxon>
        <taxon>Intestinimonas</taxon>
    </lineage>
</organism>
<dbReference type="Gene3D" id="3.50.50.60">
    <property type="entry name" value="FAD/NAD(P)-binding domain"/>
    <property type="match status" value="1"/>
</dbReference>
<name>A0ABS9MC21_9FIRM</name>
<dbReference type="PANTHER" id="PTHR42783:SF3">
    <property type="entry name" value="GLUTAMATE SYNTHASE [NADPH] SMALL CHAIN-RELATED"/>
    <property type="match status" value="1"/>
</dbReference>
<keyword evidence="3" id="KW-1185">Reference proteome</keyword>
<feature type="domain" description="Dihydroprymidine dehydrogenase" evidence="1">
    <location>
        <begin position="3"/>
        <end position="55"/>
    </location>
</feature>
<dbReference type="PANTHER" id="PTHR42783">
    <property type="entry name" value="GLUTAMATE SYNTHASE [NADPH] SMALL CHAIN"/>
    <property type="match status" value="1"/>
</dbReference>
<proteinExistence type="predicted"/>
<dbReference type="Pfam" id="PF14691">
    <property type="entry name" value="Fer4_20"/>
    <property type="match status" value="1"/>
</dbReference>
<dbReference type="Pfam" id="PF13450">
    <property type="entry name" value="NAD_binding_8"/>
    <property type="match status" value="1"/>
</dbReference>
<dbReference type="SUPFAM" id="SSF51905">
    <property type="entry name" value="FAD/NAD(P)-binding domain"/>
    <property type="match status" value="1"/>
</dbReference>